<organism evidence="1 3">
    <name type="scientific">Escherichia coli</name>
    <dbReference type="NCBI Taxonomy" id="562"/>
    <lineage>
        <taxon>Bacteria</taxon>
        <taxon>Pseudomonadati</taxon>
        <taxon>Pseudomonadota</taxon>
        <taxon>Gammaproteobacteria</taxon>
        <taxon>Enterobacterales</taxon>
        <taxon>Enterobacteriaceae</taxon>
        <taxon>Escherichia</taxon>
    </lineage>
</organism>
<dbReference type="GO" id="GO:0019172">
    <property type="term" value="F:glyoxalase III activity"/>
    <property type="evidence" value="ECO:0007669"/>
    <property type="project" value="UniProtKB-EC"/>
</dbReference>
<proteinExistence type="predicted"/>
<keyword evidence="1" id="KW-0456">Lyase</keyword>
<evidence type="ECO:0000313" key="2">
    <source>
        <dbReference type="EMBL" id="STL55072.1"/>
    </source>
</evidence>
<dbReference type="AlphaFoldDB" id="A0A2X3KCD3"/>
<evidence type="ECO:0000313" key="4">
    <source>
        <dbReference type="Proteomes" id="UP000254052"/>
    </source>
</evidence>
<dbReference type="InterPro" id="IPR029062">
    <property type="entry name" value="Class_I_gatase-like"/>
</dbReference>
<protein>
    <submittedName>
        <fullName evidence="1">Chaperone protein</fullName>
        <ecNumber evidence="1">4.2.1.130</ecNumber>
    </submittedName>
</protein>
<dbReference type="Proteomes" id="UP000254052">
    <property type="component" value="Unassembled WGS sequence"/>
</dbReference>
<accession>A0A2X3KCD3</accession>
<dbReference type="Proteomes" id="UP000250991">
    <property type="component" value="Unassembled WGS sequence"/>
</dbReference>
<name>A0A2X3KCD3_ECOLX</name>
<evidence type="ECO:0000313" key="1">
    <source>
        <dbReference type="EMBL" id="SQD04594.1"/>
    </source>
</evidence>
<dbReference type="Gene3D" id="3.40.50.880">
    <property type="match status" value="1"/>
</dbReference>
<evidence type="ECO:0000313" key="3">
    <source>
        <dbReference type="Proteomes" id="UP000250991"/>
    </source>
</evidence>
<dbReference type="EMBL" id="UARW01000010">
    <property type="protein sequence ID" value="SQD04594.1"/>
    <property type="molecule type" value="Genomic_DNA"/>
</dbReference>
<dbReference type="EC" id="4.2.1.130" evidence="1"/>
<dbReference type="EMBL" id="UGED01000009">
    <property type="protein sequence ID" value="STL55072.1"/>
    <property type="molecule type" value="Genomic_DNA"/>
</dbReference>
<reference evidence="3 4" key="1">
    <citation type="submission" date="2018-06" db="EMBL/GenBank/DDBJ databases">
        <authorList>
            <consortium name="Pathogen Informatics"/>
            <person name="Doyle S."/>
        </authorList>
    </citation>
    <scope>NUCLEOTIDE SEQUENCE [LARGE SCALE GENOMIC DNA]</scope>
    <source>
        <strain evidence="1 3">NCTC8009</strain>
        <strain evidence="2 4">NCTC9962</strain>
    </source>
</reference>
<gene>
    <name evidence="1" type="primary">hchA_2</name>
    <name evidence="2" type="synonym">hchA_1</name>
    <name evidence="1" type="ORF">NCTC8009_05117</name>
    <name evidence="2" type="ORF">NCTC9962_04382</name>
</gene>
<sequence>MGMNIINDDITGRVHKDRKVLTGDSPFAANALGKLAAQEMLAAYAG</sequence>